<protein>
    <recommendedName>
        <fullName evidence="3">HNH endonuclease domain protein</fullName>
    </recommendedName>
</protein>
<dbReference type="Proteomes" id="UP000017818">
    <property type="component" value="Unassembled WGS sequence"/>
</dbReference>
<dbReference type="EMBL" id="AFZF02000009">
    <property type="protein sequence ID" value="EHL18499.1"/>
    <property type="molecule type" value="Genomic_DNA"/>
</dbReference>
<name>V9HV82_9FIRM</name>
<dbReference type="HOGENOM" id="CLU_108879_1_0_9"/>
<comment type="caution">
    <text evidence="1">The sequence shown here is derived from an EMBL/GenBank/DDBJ whole genome shotgun (WGS) entry which is preliminary data.</text>
</comment>
<organism evidence="1 2">
    <name type="scientific">Peptoanaerobacter stomatis</name>
    <dbReference type="NCBI Taxonomy" id="796937"/>
    <lineage>
        <taxon>Bacteria</taxon>
        <taxon>Bacillati</taxon>
        <taxon>Bacillota</taxon>
        <taxon>Clostridia</taxon>
        <taxon>Peptostreptococcales</taxon>
        <taxon>Filifactoraceae</taxon>
        <taxon>Peptoanaerobacter</taxon>
    </lineage>
</organism>
<dbReference type="AlphaFoldDB" id="V9HV82"/>
<reference evidence="1 2" key="1">
    <citation type="submission" date="2012-05" db="EMBL/GenBank/DDBJ databases">
        <title>The Genome Sequence of Eubacteriaceae bacterium CM2.</title>
        <authorList>
            <consortium name="The Broad Institute Genome Sequencing Platform"/>
            <person name="Earl A."/>
            <person name="Ward D."/>
            <person name="Feldgarden M."/>
            <person name="Gevers D."/>
            <person name="Sizova M."/>
            <person name="Hazen A."/>
            <person name="Epstein S."/>
            <person name="Walker B."/>
            <person name="Young S.K."/>
            <person name="Zeng Q."/>
            <person name="Gargeya S."/>
            <person name="Fitzgerald M."/>
            <person name="Haas B."/>
            <person name="Abouelleil A."/>
            <person name="Alvarado L."/>
            <person name="Arachchi H.M."/>
            <person name="Berlin A."/>
            <person name="Chapman S.B."/>
            <person name="Goldberg J."/>
            <person name="Griggs A."/>
            <person name="Gujja S."/>
            <person name="Hansen M."/>
            <person name="Howarth C."/>
            <person name="Imamovic A."/>
            <person name="Larimer J."/>
            <person name="McCowen C."/>
            <person name="Montmayeur A."/>
            <person name="Murphy C."/>
            <person name="Neiman D."/>
            <person name="Pearson M."/>
            <person name="Priest M."/>
            <person name="Roberts A."/>
            <person name="Saif S."/>
            <person name="Shea T."/>
            <person name="Sisk P."/>
            <person name="Sykes S."/>
            <person name="Wortman J."/>
            <person name="Nusbaum C."/>
            <person name="Birren B."/>
        </authorList>
    </citation>
    <scope>NUCLEOTIDE SEQUENCE [LARGE SCALE GENOMIC DNA]</scope>
    <source>
        <strain evidence="1 2">CM2</strain>
    </source>
</reference>
<sequence>MLTKHCKCGAKIPQTQKQCYKCQQKSRKERAEYHRFYDKNCRKNTEIYHSKEWETLTKLCKNKFNGLDIYAYYKYNRIVKGTLSHHIIEIEEDISKAYDINNLIYLSEQSHRLIHKIYRSNEEAKRKLQKELIKYVNIWGAEGL</sequence>
<dbReference type="OrthoDB" id="9811997at2"/>
<accession>V9HV82</accession>
<proteinExistence type="predicted"/>
<gene>
    <name evidence="1" type="ORF">HMPREF9630_00224</name>
</gene>
<evidence type="ECO:0000313" key="1">
    <source>
        <dbReference type="EMBL" id="EHL18499.1"/>
    </source>
</evidence>
<dbReference type="RefSeq" id="WP_009527710.1">
    <property type="nucleotide sequence ID" value="NZ_JH815225.1"/>
</dbReference>
<evidence type="ECO:0000313" key="2">
    <source>
        <dbReference type="Proteomes" id="UP000017818"/>
    </source>
</evidence>
<evidence type="ECO:0008006" key="3">
    <source>
        <dbReference type="Google" id="ProtNLM"/>
    </source>
</evidence>